<organism evidence="2 3">
    <name type="scientific">Anaeramoeba ignava</name>
    <name type="common">Anaerobic marine amoeba</name>
    <dbReference type="NCBI Taxonomy" id="1746090"/>
    <lineage>
        <taxon>Eukaryota</taxon>
        <taxon>Metamonada</taxon>
        <taxon>Anaeramoebidae</taxon>
        <taxon>Anaeramoeba</taxon>
    </lineage>
</organism>
<accession>A0A9Q0RIP1</accession>
<comment type="caution">
    <text evidence="2">The sequence shown here is derived from an EMBL/GenBank/DDBJ whole genome shotgun (WGS) entry which is preliminary data.</text>
</comment>
<feature type="repeat" description="RCC1" evidence="1">
    <location>
        <begin position="48"/>
        <end position="102"/>
    </location>
</feature>
<dbReference type="PANTHER" id="PTHR47563:SF1">
    <property type="entry name" value="PROTEIN FMP25, MITOCHONDRIAL"/>
    <property type="match status" value="1"/>
</dbReference>
<proteinExistence type="predicted"/>
<dbReference type="PANTHER" id="PTHR47563">
    <property type="entry name" value="PROTEIN FMP25, MITOCHONDRIAL"/>
    <property type="match status" value="1"/>
</dbReference>
<dbReference type="EMBL" id="JAPDFW010000018">
    <property type="protein sequence ID" value="KAJ5079979.1"/>
    <property type="molecule type" value="Genomic_DNA"/>
</dbReference>
<evidence type="ECO:0000256" key="1">
    <source>
        <dbReference type="PROSITE-ProRule" id="PRU00235"/>
    </source>
</evidence>
<reference evidence="2" key="1">
    <citation type="submission" date="2022-10" db="EMBL/GenBank/DDBJ databases">
        <title>Novel sulphate-reducing endosymbionts in the free-living metamonad Anaeramoeba.</title>
        <authorList>
            <person name="Jerlstrom-Hultqvist J."/>
            <person name="Cepicka I."/>
            <person name="Gallot-Lavallee L."/>
            <person name="Salas-Leiva D."/>
            <person name="Curtis B.A."/>
            <person name="Zahonova K."/>
            <person name="Pipaliya S."/>
            <person name="Dacks J."/>
            <person name="Roger A.J."/>
        </authorList>
    </citation>
    <scope>NUCLEOTIDE SEQUENCE</scope>
    <source>
        <strain evidence="2">BMAN</strain>
    </source>
</reference>
<dbReference type="GO" id="GO:0034551">
    <property type="term" value="P:mitochondrial respiratory chain complex III assembly"/>
    <property type="evidence" value="ECO:0007669"/>
    <property type="project" value="TreeGrafter"/>
</dbReference>
<dbReference type="OrthoDB" id="5981550at2759"/>
<keyword evidence="3" id="KW-1185">Reference proteome</keyword>
<dbReference type="Gene3D" id="2.130.10.30">
    <property type="entry name" value="Regulator of chromosome condensation 1/beta-lactamase-inhibitor protein II"/>
    <property type="match status" value="1"/>
</dbReference>
<dbReference type="SUPFAM" id="SSF50985">
    <property type="entry name" value="RCC1/BLIP-II"/>
    <property type="match status" value="1"/>
</dbReference>
<dbReference type="Pfam" id="PF00415">
    <property type="entry name" value="RCC1"/>
    <property type="match status" value="1"/>
</dbReference>
<dbReference type="GO" id="GO:0005743">
    <property type="term" value="C:mitochondrial inner membrane"/>
    <property type="evidence" value="ECO:0007669"/>
    <property type="project" value="TreeGrafter"/>
</dbReference>
<dbReference type="InterPro" id="IPR009091">
    <property type="entry name" value="RCC1/BLIP-II"/>
</dbReference>
<dbReference type="AlphaFoldDB" id="A0A9Q0RIP1"/>
<name>A0A9Q0RIP1_ANAIG</name>
<gene>
    <name evidence="2" type="ORF">M0811_14257</name>
</gene>
<evidence type="ECO:0000313" key="2">
    <source>
        <dbReference type="EMBL" id="KAJ5079979.1"/>
    </source>
</evidence>
<protein>
    <submittedName>
        <fullName evidence="2">Protein fmp25</fullName>
    </submittedName>
</protein>
<sequence>MWKCSFNNVNFREDGKRRVYSYHLLLDNLNIDRISSGKGHSLILTSKGKLFAFGKNDFGQLGIGNKKNKIYPVEIETDNFWLNVSNYDIGCGYETSFLHYSLISNLNEDFKRIPVHDIILRYRIGSRNITNLKLLIQSKDEKEAKEILEMIYGNYDIDIDSKQEMKRYKFWKEGLK</sequence>
<evidence type="ECO:0000313" key="3">
    <source>
        <dbReference type="Proteomes" id="UP001149090"/>
    </source>
</evidence>
<dbReference type="PROSITE" id="PS50012">
    <property type="entry name" value="RCC1_3"/>
    <property type="match status" value="1"/>
</dbReference>
<dbReference type="Proteomes" id="UP001149090">
    <property type="component" value="Unassembled WGS sequence"/>
</dbReference>
<dbReference type="InterPro" id="IPR000408">
    <property type="entry name" value="Reg_chr_condens"/>
</dbReference>
<dbReference type="InterPro" id="IPR053245">
    <property type="entry name" value="MitoProcess-Associated"/>
</dbReference>